<gene>
    <name evidence="1" type="ORF">WKI58_38115</name>
</gene>
<organism evidence="1 2">
    <name type="scientific">Streptomyces pratisoli</name>
    <dbReference type="NCBI Taxonomy" id="3139917"/>
    <lineage>
        <taxon>Bacteria</taxon>
        <taxon>Bacillati</taxon>
        <taxon>Actinomycetota</taxon>
        <taxon>Actinomycetes</taxon>
        <taxon>Kitasatosporales</taxon>
        <taxon>Streptomycetaceae</taxon>
        <taxon>Streptomyces</taxon>
    </lineage>
</organism>
<keyword evidence="2" id="KW-1185">Reference proteome</keyword>
<name>A0ACC6QV88_9ACTN</name>
<reference evidence="1" key="1">
    <citation type="submission" date="2024-03" db="EMBL/GenBank/DDBJ databases">
        <title>Novel Streptomyces species of biotechnological and ecological value are a feature of Machair soil.</title>
        <authorList>
            <person name="Prole J.R."/>
            <person name="Goodfellow M."/>
            <person name="Allenby N."/>
            <person name="Ward A.C."/>
        </authorList>
    </citation>
    <scope>NUCLEOTIDE SEQUENCE</scope>
    <source>
        <strain evidence="1">MS1.AVA.4</strain>
    </source>
</reference>
<proteinExistence type="predicted"/>
<protein>
    <submittedName>
        <fullName evidence="1">Helicase associated domain protein</fullName>
    </submittedName>
</protein>
<dbReference type="Proteomes" id="UP001375539">
    <property type="component" value="Unassembled WGS sequence"/>
</dbReference>
<evidence type="ECO:0000313" key="2">
    <source>
        <dbReference type="Proteomes" id="UP001375539"/>
    </source>
</evidence>
<evidence type="ECO:0000313" key="1">
    <source>
        <dbReference type="EMBL" id="MEJ8662220.1"/>
    </source>
</evidence>
<dbReference type="EMBL" id="JBBKAI010000002">
    <property type="protein sequence ID" value="MEJ8662220.1"/>
    <property type="molecule type" value="Genomic_DNA"/>
</dbReference>
<comment type="caution">
    <text evidence="1">The sequence shown here is derived from an EMBL/GenBank/DDBJ whole genome shotgun (WGS) entry which is preliminary data.</text>
</comment>
<sequence>MIKLREHQLEAKRRIIHACAFSARNALPAQGARATVVSATGSGKTYTAASAALDLFRNGRILVMLPTLDLLVQTAQAWRRIGHAGPMVGVCSLENDDVLTALGVRTTTNPVQLALWAGSGPVVVLATYASLVDRDDAREPGKRIRGPLETALAGGDLMYAQQLRPFDLAVVDEAHGTAGDLGRPWAAIHDQNRIQAGFRLYLTATPRILAPARPLHGHDGEELAIATMASDPDGVYGERIYDLGLSEAIEKGILAPFEIDVLEIEDPDYYVGVSEDAVRGRRLALLQAALLEHAARWNLRTVMTFHQQVEEAAAFAENLPQTAADLYDTEVSEHALLEADARPSSTIGAKAEDLEAFRHVPPDRVWAQWLCGDHPVAHRRETLRQFANGIGPKGRRVHRAFLASVKVLGEGVDIVGERGVEGICIVGARGSMVQIVQNIGRGLRPNPDGSNKTCRIIVPIFLAPGENPADMVASASYQPLVDILQGLRSHDENIVEQLASRALTRQTPARKKRHVTSSTTGDGEGEETEEPQPEISVLMNFASPRDPASIAAFVRTRVILPDSVIWLRGYQALRRWRAENEITGRYAVPYDTTIDLGPGACFASESAESGESASGAFPLGRWVHEQRRAYRQGSLHERRREQLEAEGMVWEPGDEAWETKLAALRSYHRATGHLAPKQDTVWDDNDGSGPQPIGQLLVNLRRPGGLGKKSERAQQRAEQLAAIDPDWNAPWPLDWQRHYAILRDLAAGEPGGLLPPISPGLMFENEDLGKWLHRQQLDWHTLSEEQQQRLTALGIQPSQRPAADTRAAAGEPGKLSPAFRRGITALAQYVAREGTHRVPRGHAEEISVDGEPEPVTVRLGVWISNVRSRRDKLTGPQRHTLTELGIDWA</sequence>
<accession>A0ACC6QV88</accession>